<organism evidence="1 2">
    <name type="scientific">Chryseobacterium vrystaatense</name>
    <dbReference type="NCBI Taxonomy" id="307480"/>
    <lineage>
        <taxon>Bacteria</taxon>
        <taxon>Pseudomonadati</taxon>
        <taxon>Bacteroidota</taxon>
        <taxon>Flavobacteriia</taxon>
        <taxon>Flavobacteriales</taxon>
        <taxon>Weeksellaceae</taxon>
        <taxon>Chryseobacterium group</taxon>
        <taxon>Chryseobacterium</taxon>
    </lineage>
</organism>
<gene>
    <name evidence="1" type="ORF">SAMN02787073_1966</name>
</gene>
<name>A0A1M5ALI3_9FLAO</name>
<sequence>MNKTTKKRTYYNTEVLNILKGRHDCSLDFIRKSLRGDRVGEKSDVLRKEYNSFLKKTEEAINNEMRSLNNKIP</sequence>
<proteinExistence type="predicted"/>
<accession>A0A1M5ALI3</accession>
<evidence type="ECO:0000313" key="2">
    <source>
        <dbReference type="Proteomes" id="UP000184108"/>
    </source>
</evidence>
<dbReference type="AlphaFoldDB" id="A0A1M5ALI3"/>
<dbReference type="EMBL" id="FQVE01000002">
    <property type="protein sequence ID" value="SHF31083.1"/>
    <property type="molecule type" value="Genomic_DNA"/>
</dbReference>
<evidence type="ECO:0000313" key="1">
    <source>
        <dbReference type="EMBL" id="SHF31083.1"/>
    </source>
</evidence>
<reference evidence="2" key="1">
    <citation type="submission" date="2016-11" db="EMBL/GenBank/DDBJ databases">
        <authorList>
            <person name="Varghese N."/>
            <person name="Submissions S."/>
        </authorList>
    </citation>
    <scope>NUCLEOTIDE SEQUENCE [LARGE SCALE GENOMIC DNA]</scope>
    <source>
        <strain evidence="2">YR203</strain>
    </source>
</reference>
<dbReference type="Proteomes" id="UP000184108">
    <property type="component" value="Unassembled WGS sequence"/>
</dbReference>
<protein>
    <submittedName>
        <fullName evidence="1">Uncharacterized protein</fullName>
    </submittedName>
</protein>